<dbReference type="GO" id="GO:0005737">
    <property type="term" value="C:cytoplasm"/>
    <property type="evidence" value="ECO:0007669"/>
    <property type="project" value="UniProtKB-SubCell"/>
</dbReference>
<dbReference type="GO" id="GO:0016740">
    <property type="term" value="F:transferase activity"/>
    <property type="evidence" value="ECO:0007669"/>
    <property type="project" value="UniProtKB-ARBA"/>
</dbReference>
<feature type="binding site" evidence="12">
    <location>
        <position position="266"/>
    </location>
    <ligand>
        <name>L-histidine</name>
        <dbReference type="ChEBI" id="CHEBI:57595"/>
    </ligand>
</feature>
<dbReference type="InterPro" id="IPR045864">
    <property type="entry name" value="aa-tRNA-synth_II/BPL/LPL"/>
</dbReference>
<gene>
    <name evidence="11" type="primary">hisS</name>
    <name evidence="14" type="ORF">BAA01_01035</name>
</gene>
<comment type="subunit">
    <text evidence="3 11">Homodimer.</text>
</comment>
<dbReference type="InterPro" id="IPR041715">
    <property type="entry name" value="HisRS-like_core"/>
</dbReference>
<comment type="catalytic activity">
    <reaction evidence="10 11">
        <text>tRNA(His) + L-histidine + ATP = L-histidyl-tRNA(His) + AMP + diphosphate + H(+)</text>
        <dbReference type="Rhea" id="RHEA:17313"/>
        <dbReference type="Rhea" id="RHEA-COMP:9665"/>
        <dbReference type="Rhea" id="RHEA-COMP:9689"/>
        <dbReference type="ChEBI" id="CHEBI:15378"/>
        <dbReference type="ChEBI" id="CHEBI:30616"/>
        <dbReference type="ChEBI" id="CHEBI:33019"/>
        <dbReference type="ChEBI" id="CHEBI:57595"/>
        <dbReference type="ChEBI" id="CHEBI:78442"/>
        <dbReference type="ChEBI" id="CHEBI:78527"/>
        <dbReference type="ChEBI" id="CHEBI:456215"/>
        <dbReference type="EC" id="6.1.1.21"/>
    </reaction>
</comment>
<comment type="similarity">
    <text evidence="2 11">Belongs to the class-II aminoacyl-tRNA synthetase family.</text>
</comment>
<keyword evidence="8 11" id="KW-0648">Protein biosynthesis</keyword>
<reference evidence="15" key="1">
    <citation type="submission" date="2016-06" db="EMBL/GenBank/DDBJ databases">
        <authorList>
            <person name="Nascimento L."/>
            <person name="Pereira R.V."/>
            <person name="Martins L.F."/>
            <person name="Quaggio R.B."/>
            <person name="Silva A.M."/>
            <person name="Setubal J.C."/>
        </authorList>
    </citation>
    <scope>NUCLEOTIDE SEQUENCE [LARGE SCALE GENOMIC DNA]</scope>
</reference>
<dbReference type="EMBL" id="LZRT01000061">
    <property type="protein sequence ID" value="OUM88438.1"/>
    <property type="molecule type" value="Genomic_DNA"/>
</dbReference>
<feature type="binding site" evidence="12">
    <location>
        <position position="139"/>
    </location>
    <ligand>
        <name>L-histidine</name>
        <dbReference type="ChEBI" id="CHEBI:57595"/>
    </ligand>
</feature>
<feature type="domain" description="Aminoacyl-transfer RNA synthetases class-II family profile" evidence="13">
    <location>
        <begin position="1"/>
        <end position="331"/>
    </location>
</feature>
<dbReference type="Gene3D" id="3.40.50.800">
    <property type="entry name" value="Anticodon-binding domain"/>
    <property type="match status" value="1"/>
</dbReference>
<dbReference type="FunFam" id="3.30.930.10:FF:000005">
    <property type="entry name" value="Histidine--tRNA ligase"/>
    <property type="match status" value="1"/>
</dbReference>
<feature type="binding site" evidence="12">
    <location>
        <position position="135"/>
    </location>
    <ligand>
        <name>L-histidine</name>
        <dbReference type="ChEBI" id="CHEBI:57595"/>
    </ligand>
</feature>
<dbReference type="Pfam" id="PF03129">
    <property type="entry name" value="HGTP_anticodon"/>
    <property type="match status" value="1"/>
</dbReference>
<protein>
    <recommendedName>
        <fullName evidence="11">Histidine--tRNA ligase</fullName>
        <ecNumber evidence="11">6.1.1.21</ecNumber>
    </recommendedName>
    <alternativeName>
        <fullName evidence="11">Histidyl-tRNA synthetase</fullName>
        <shortName evidence="11">HisRS</shortName>
    </alternativeName>
</protein>
<keyword evidence="4 11" id="KW-0963">Cytoplasm</keyword>
<dbReference type="InterPro" id="IPR033656">
    <property type="entry name" value="HisRS_anticodon"/>
</dbReference>
<evidence type="ECO:0000256" key="8">
    <source>
        <dbReference type="ARBA" id="ARBA00022917"/>
    </source>
</evidence>
<evidence type="ECO:0000256" key="11">
    <source>
        <dbReference type="HAMAP-Rule" id="MF_00127"/>
    </source>
</evidence>
<dbReference type="SUPFAM" id="SSF55681">
    <property type="entry name" value="Class II aaRS and biotin synthetases"/>
    <property type="match status" value="1"/>
</dbReference>
<keyword evidence="7 11" id="KW-0067">ATP-binding</keyword>
<evidence type="ECO:0000259" key="13">
    <source>
        <dbReference type="PROSITE" id="PS50862"/>
    </source>
</evidence>
<evidence type="ECO:0000256" key="3">
    <source>
        <dbReference type="ARBA" id="ARBA00011738"/>
    </source>
</evidence>
<dbReference type="CDD" id="cd00773">
    <property type="entry name" value="HisRS-like_core"/>
    <property type="match status" value="1"/>
</dbReference>
<evidence type="ECO:0000256" key="12">
    <source>
        <dbReference type="PIRSR" id="PIRSR001549-1"/>
    </source>
</evidence>
<dbReference type="GO" id="GO:0004821">
    <property type="term" value="F:histidine-tRNA ligase activity"/>
    <property type="evidence" value="ECO:0007669"/>
    <property type="project" value="UniProtKB-UniRule"/>
</dbReference>
<dbReference type="PIRSF" id="PIRSF001549">
    <property type="entry name" value="His-tRNA_synth"/>
    <property type="match status" value="1"/>
</dbReference>
<dbReference type="Gene3D" id="3.30.930.10">
    <property type="entry name" value="Bira Bifunctional Protein, Domain 2"/>
    <property type="match status" value="1"/>
</dbReference>
<comment type="subcellular location">
    <subcellularLocation>
        <location evidence="1 11">Cytoplasm</location>
    </subcellularLocation>
</comment>
<dbReference type="InterPro" id="IPR006195">
    <property type="entry name" value="aa-tRNA-synth_II"/>
</dbReference>
<evidence type="ECO:0000256" key="4">
    <source>
        <dbReference type="ARBA" id="ARBA00022490"/>
    </source>
</evidence>
<dbReference type="Pfam" id="PF13393">
    <property type="entry name" value="tRNA-synt_His"/>
    <property type="match status" value="2"/>
</dbReference>
<name>A0A1Y3PTH5_9BACI</name>
<feature type="binding site" evidence="12">
    <location>
        <begin position="270"/>
        <end position="271"/>
    </location>
    <ligand>
        <name>L-histidine</name>
        <dbReference type="ChEBI" id="CHEBI:57595"/>
    </ligand>
</feature>
<dbReference type="GO" id="GO:0140096">
    <property type="term" value="F:catalytic activity, acting on a protein"/>
    <property type="evidence" value="ECO:0007669"/>
    <property type="project" value="UniProtKB-ARBA"/>
</dbReference>
<dbReference type="SUPFAM" id="SSF52954">
    <property type="entry name" value="Class II aaRS ABD-related"/>
    <property type="match status" value="1"/>
</dbReference>
<dbReference type="PANTHER" id="PTHR43707">
    <property type="entry name" value="HISTIDYL-TRNA SYNTHETASE"/>
    <property type="match status" value="1"/>
</dbReference>
<accession>A0A1Y3PTH5</accession>
<dbReference type="NCBIfam" id="TIGR00442">
    <property type="entry name" value="hisS"/>
    <property type="match status" value="1"/>
</dbReference>
<feature type="binding site" evidence="12">
    <location>
        <begin position="90"/>
        <end position="92"/>
    </location>
    <ligand>
        <name>L-histidine</name>
        <dbReference type="ChEBI" id="CHEBI:57595"/>
    </ligand>
</feature>
<evidence type="ECO:0000256" key="10">
    <source>
        <dbReference type="ARBA" id="ARBA00047639"/>
    </source>
</evidence>
<proteinExistence type="inferred from homology"/>
<feature type="binding site" evidence="12">
    <location>
        <position position="121"/>
    </location>
    <ligand>
        <name>L-histidine</name>
        <dbReference type="ChEBI" id="CHEBI:57595"/>
    </ligand>
</feature>
<dbReference type="GO" id="GO:0005524">
    <property type="term" value="F:ATP binding"/>
    <property type="evidence" value="ECO:0007669"/>
    <property type="project" value="UniProtKB-UniRule"/>
</dbReference>
<keyword evidence="6 11" id="KW-0547">Nucleotide-binding</keyword>
<evidence type="ECO:0000256" key="5">
    <source>
        <dbReference type="ARBA" id="ARBA00022598"/>
    </source>
</evidence>
<evidence type="ECO:0000256" key="2">
    <source>
        <dbReference type="ARBA" id="ARBA00008226"/>
    </source>
</evidence>
<evidence type="ECO:0000313" key="14">
    <source>
        <dbReference type="EMBL" id="OUM88438.1"/>
    </source>
</evidence>
<dbReference type="GO" id="GO:0006427">
    <property type="term" value="P:histidyl-tRNA aminoacylation"/>
    <property type="evidence" value="ECO:0007669"/>
    <property type="project" value="UniProtKB-UniRule"/>
</dbReference>
<keyword evidence="9 11" id="KW-0030">Aminoacyl-tRNA synthetase</keyword>
<dbReference type="CDD" id="cd00859">
    <property type="entry name" value="HisRS_anticodon"/>
    <property type="match status" value="1"/>
</dbReference>
<evidence type="ECO:0000256" key="1">
    <source>
        <dbReference type="ARBA" id="ARBA00004496"/>
    </source>
</evidence>
<dbReference type="PANTHER" id="PTHR43707:SF1">
    <property type="entry name" value="HISTIDINE--TRNA LIGASE, MITOCHONDRIAL-RELATED"/>
    <property type="match status" value="1"/>
</dbReference>
<evidence type="ECO:0000313" key="15">
    <source>
        <dbReference type="Proteomes" id="UP000196475"/>
    </source>
</evidence>
<dbReference type="AlphaFoldDB" id="A0A1Y3PTH5"/>
<organism evidence="14 15">
    <name type="scientific">Bacillus thermozeamaize</name>
    <dbReference type="NCBI Taxonomy" id="230954"/>
    <lineage>
        <taxon>Bacteria</taxon>
        <taxon>Bacillati</taxon>
        <taxon>Bacillota</taxon>
        <taxon>Bacilli</taxon>
        <taxon>Bacillales</taxon>
        <taxon>Bacillaceae</taxon>
        <taxon>Bacillus</taxon>
    </lineage>
</organism>
<evidence type="ECO:0000256" key="7">
    <source>
        <dbReference type="ARBA" id="ARBA00022840"/>
    </source>
</evidence>
<dbReference type="HAMAP" id="MF_00127">
    <property type="entry name" value="His_tRNA_synth"/>
    <property type="match status" value="1"/>
</dbReference>
<evidence type="ECO:0000256" key="6">
    <source>
        <dbReference type="ARBA" id="ARBA00022741"/>
    </source>
</evidence>
<dbReference type="EC" id="6.1.1.21" evidence="11"/>
<dbReference type="InterPro" id="IPR036621">
    <property type="entry name" value="Anticodon-bd_dom_sf"/>
</dbReference>
<sequence>MQYGKERRKVTIGMPRGTYDVLPEEIHRWHHLEHLAREWARRYHFSEVRTPIFEHTELFQRGVGETTDIVEKEMYTFTDRKGRSLTLRPEGTAAVVRSFVEHKVYAQPQPTKWYYLGPMFRYERPQSGRFRQFVQFGAEVLGSSEPCVDAEVIALVDDFLRSLGIRQFRLELNSLGCSECRPRHREALLSSLRPVRESLCPDCQSRLERNPLRILDCKNERCRQLTADTPSILDHLCDGCADHFARVRTFLDRLRIEYHVNPRMVRGLDYYTQTAFEFIAESVGAVGTIAAGGRYNGLVASLGGEDVPGIGFATGLERLLAVMKAEGVESPAPERLDCYVVALGEEARATAFALLRQLRQAGLAADLDHLNRKLKAQLKAADRSGAKWALILGEEELSRQTIQLRNMADGSQEEISFADVIPRLSATMKAREQ</sequence>
<dbReference type="InterPro" id="IPR004516">
    <property type="entry name" value="HisRS/HisZ"/>
</dbReference>
<dbReference type="Proteomes" id="UP000196475">
    <property type="component" value="Unassembled WGS sequence"/>
</dbReference>
<dbReference type="PROSITE" id="PS50862">
    <property type="entry name" value="AA_TRNA_LIGASE_II"/>
    <property type="match status" value="1"/>
</dbReference>
<dbReference type="InterPro" id="IPR015807">
    <property type="entry name" value="His-tRNA-ligase"/>
</dbReference>
<evidence type="ECO:0000256" key="9">
    <source>
        <dbReference type="ARBA" id="ARBA00023146"/>
    </source>
</evidence>
<keyword evidence="5 11" id="KW-0436">Ligase</keyword>
<comment type="caution">
    <text evidence="14">The sequence shown here is derived from an EMBL/GenBank/DDBJ whole genome shotgun (WGS) entry which is preliminary data.</text>
</comment>
<dbReference type="InterPro" id="IPR004154">
    <property type="entry name" value="Anticodon-bd"/>
</dbReference>